<dbReference type="Proteomes" id="UP000194639">
    <property type="component" value="Unassembled WGS sequence"/>
</dbReference>
<accession>A0A252A625</accession>
<sequence>MMTRFTLTPRKTATLACLLGLGFGAAFGTIQANAAETAQAASYTKLELAASGSVQAPPDQLAASFRAESRSNSAAAAQKAVNTQVSKAAEQAKQANGVKYAISHYSVSEMRDDKAKNAVWTASQDLTFTAPDGEALLPLTGQLQANGLILEGLDWSLSPDKQKALQLEAEKAAVSDLKKQADTLAATLGLHVVRFERISLSGSPYPRPIFMAAMARSSMDAAPAPSSTAETQTVHASVTATVLLAP</sequence>
<evidence type="ECO:0000256" key="1">
    <source>
        <dbReference type="SAM" id="SignalP"/>
    </source>
</evidence>
<feature type="signal peptide" evidence="1">
    <location>
        <begin position="1"/>
        <end position="34"/>
    </location>
</feature>
<dbReference type="GO" id="GO:0006974">
    <property type="term" value="P:DNA damage response"/>
    <property type="evidence" value="ECO:0007669"/>
    <property type="project" value="TreeGrafter"/>
</dbReference>
<dbReference type="PANTHER" id="PTHR34387:SF1">
    <property type="entry name" value="PERIPLASMIC IMMUNOGENIC PROTEIN"/>
    <property type="match status" value="1"/>
</dbReference>
<dbReference type="EMBL" id="JOMO01000005">
    <property type="protein sequence ID" value="OUI85029.1"/>
    <property type="molecule type" value="Genomic_DNA"/>
</dbReference>
<name>A0A252A625_9PROT</name>
<proteinExistence type="predicted"/>
<evidence type="ECO:0008006" key="4">
    <source>
        <dbReference type="Google" id="ProtNLM"/>
    </source>
</evidence>
<evidence type="ECO:0000313" key="3">
    <source>
        <dbReference type="Proteomes" id="UP000194639"/>
    </source>
</evidence>
<dbReference type="Gene3D" id="3.30.110.170">
    <property type="entry name" value="Protein of unknown function (DUF541), domain 1"/>
    <property type="match status" value="1"/>
</dbReference>
<dbReference type="InterPro" id="IPR007497">
    <property type="entry name" value="SIMPL/DUF541"/>
</dbReference>
<comment type="caution">
    <text evidence="2">The sequence shown here is derived from an EMBL/GenBank/DDBJ whole genome shotgun (WGS) entry which is preliminary data.</text>
</comment>
<evidence type="ECO:0000313" key="2">
    <source>
        <dbReference type="EMBL" id="OUI85029.1"/>
    </source>
</evidence>
<gene>
    <name evidence="2" type="ORF">HK12_11765</name>
</gene>
<dbReference type="RefSeq" id="WP_256940877.1">
    <property type="nucleotide sequence ID" value="NZ_JOMO01000005.1"/>
</dbReference>
<reference evidence="2 3" key="1">
    <citation type="submission" date="2014-06" db="EMBL/GenBank/DDBJ databases">
        <authorList>
            <person name="Ju J."/>
            <person name="Zhang J."/>
        </authorList>
    </citation>
    <scope>NUCLEOTIDE SEQUENCE [LARGE SCALE GENOMIC DNA]</scope>
    <source>
        <strain evidence="2">DmW_045</strain>
    </source>
</reference>
<dbReference type="Pfam" id="PF04402">
    <property type="entry name" value="SIMPL"/>
    <property type="match status" value="1"/>
</dbReference>
<dbReference type="Gene3D" id="3.30.70.2970">
    <property type="entry name" value="Protein of unknown function (DUF541), domain 2"/>
    <property type="match status" value="1"/>
</dbReference>
<dbReference type="AlphaFoldDB" id="A0A252A625"/>
<feature type="chain" id="PRO_5013123714" description="SIMPL domain-containing protein" evidence="1">
    <location>
        <begin position="35"/>
        <end position="246"/>
    </location>
</feature>
<keyword evidence="1" id="KW-0732">Signal</keyword>
<organism evidence="2 3">
    <name type="scientific">Acetobacter orientalis</name>
    <dbReference type="NCBI Taxonomy" id="146474"/>
    <lineage>
        <taxon>Bacteria</taxon>
        <taxon>Pseudomonadati</taxon>
        <taxon>Pseudomonadota</taxon>
        <taxon>Alphaproteobacteria</taxon>
        <taxon>Acetobacterales</taxon>
        <taxon>Acetobacteraceae</taxon>
        <taxon>Acetobacter</taxon>
    </lineage>
</organism>
<dbReference type="PANTHER" id="PTHR34387">
    <property type="entry name" value="SLR1258 PROTEIN"/>
    <property type="match status" value="1"/>
</dbReference>
<dbReference type="InterPro" id="IPR052022">
    <property type="entry name" value="26kDa_periplasmic_antigen"/>
</dbReference>
<protein>
    <recommendedName>
        <fullName evidence="4">SIMPL domain-containing protein</fullName>
    </recommendedName>
</protein>